<gene>
    <name evidence="2" type="ORF">PMAYCL1PPCAC_27281</name>
</gene>
<sequence length="99" mass="11302">LHEDPGDPGVSLLSTRTYRKTGSHLDVNQLPDALPEHLLAALEQERVKKRRIRDREYNRRSRQKKKQEKMAALAGSSHEDIQHSQGAPSVEDINFSFLT</sequence>
<evidence type="ECO:0000313" key="2">
    <source>
        <dbReference type="EMBL" id="GMR57086.1"/>
    </source>
</evidence>
<proteinExistence type="predicted"/>
<evidence type="ECO:0008006" key="4">
    <source>
        <dbReference type="Google" id="ProtNLM"/>
    </source>
</evidence>
<evidence type="ECO:0000256" key="1">
    <source>
        <dbReference type="SAM" id="MobiDB-lite"/>
    </source>
</evidence>
<dbReference type="AlphaFoldDB" id="A0AAN5D639"/>
<feature type="region of interest" description="Disordered" evidence="1">
    <location>
        <begin position="52"/>
        <end position="99"/>
    </location>
</feature>
<feature type="non-terminal residue" evidence="2">
    <location>
        <position position="1"/>
    </location>
</feature>
<accession>A0AAN5D639</accession>
<dbReference type="EMBL" id="BTRK01000006">
    <property type="protein sequence ID" value="GMR57086.1"/>
    <property type="molecule type" value="Genomic_DNA"/>
</dbReference>
<name>A0AAN5D639_9BILA</name>
<reference evidence="3" key="1">
    <citation type="submission" date="2022-10" db="EMBL/GenBank/DDBJ databases">
        <title>Genome assembly of Pristionchus species.</title>
        <authorList>
            <person name="Yoshida K."/>
            <person name="Sommer R.J."/>
        </authorList>
    </citation>
    <scope>NUCLEOTIDE SEQUENCE [LARGE SCALE GENOMIC DNA]</scope>
    <source>
        <strain evidence="3">RS5460</strain>
    </source>
</reference>
<protein>
    <recommendedName>
        <fullName evidence="4">BZIP domain-containing protein</fullName>
    </recommendedName>
</protein>
<comment type="caution">
    <text evidence="2">The sequence shown here is derived from an EMBL/GenBank/DDBJ whole genome shotgun (WGS) entry which is preliminary data.</text>
</comment>
<evidence type="ECO:0000313" key="3">
    <source>
        <dbReference type="Proteomes" id="UP001328107"/>
    </source>
</evidence>
<dbReference type="Proteomes" id="UP001328107">
    <property type="component" value="Unassembled WGS sequence"/>
</dbReference>
<keyword evidence="3" id="KW-1185">Reference proteome</keyword>
<organism evidence="2 3">
    <name type="scientific">Pristionchus mayeri</name>
    <dbReference type="NCBI Taxonomy" id="1317129"/>
    <lineage>
        <taxon>Eukaryota</taxon>
        <taxon>Metazoa</taxon>
        <taxon>Ecdysozoa</taxon>
        <taxon>Nematoda</taxon>
        <taxon>Chromadorea</taxon>
        <taxon>Rhabditida</taxon>
        <taxon>Rhabditina</taxon>
        <taxon>Diplogasteromorpha</taxon>
        <taxon>Diplogasteroidea</taxon>
        <taxon>Neodiplogasteridae</taxon>
        <taxon>Pristionchus</taxon>
    </lineage>
</organism>